<feature type="transmembrane region" description="Helical" evidence="9">
    <location>
        <begin position="51"/>
        <end position="75"/>
    </location>
</feature>
<feature type="transmembrane region" description="Helical" evidence="9">
    <location>
        <begin position="87"/>
        <end position="106"/>
    </location>
</feature>
<dbReference type="CDD" id="cd16015">
    <property type="entry name" value="LTA_synthase"/>
    <property type="match status" value="1"/>
</dbReference>
<dbReference type="GO" id="GO:0005886">
    <property type="term" value="C:plasma membrane"/>
    <property type="evidence" value="ECO:0007669"/>
    <property type="project" value="UniProtKB-SubCell"/>
</dbReference>
<evidence type="ECO:0000313" key="11">
    <source>
        <dbReference type="EMBL" id="KIC94028.1"/>
    </source>
</evidence>
<feature type="transmembrane region" description="Helical" evidence="9">
    <location>
        <begin position="118"/>
        <end position="136"/>
    </location>
</feature>
<feature type="transmembrane region" description="Helical" evidence="9">
    <location>
        <begin position="148"/>
        <end position="170"/>
    </location>
</feature>
<keyword evidence="7" id="KW-0464">Manganese</keyword>
<feature type="transmembrane region" description="Helical" evidence="9">
    <location>
        <begin position="7"/>
        <end position="31"/>
    </location>
</feature>
<evidence type="ECO:0000256" key="4">
    <source>
        <dbReference type="ARBA" id="ARBA00022989"/>
    </source>
</evidence>
<dbReference type="SUPFAM" id="SSF53649">
    <property type="entry name" value="Alkaline phosphatase-like"/>
    <property type="match status" value="1"/>
</dbReference>
<gene>
    <name evidence="11" type="ORF">OI18_13495</name>
</gene>
<feature type="binding site" evidence="8">
    <location>
        <position position="345"/>
    </location>
    <ligand>
        <name>Mn(2+)</name>
        <dbReference type="ChEBI" id="CHEBI:29035"/>
    </ligand>
</feature>
<evidence type="ECO:0000256" key="3">
    <source>
        <dbReference type="ARBA" id="ARBA00022692"/>
    </source>
</evidence>
<dbReference type="Pfam" id="PF00884">
    <property type="entry name" value="Sulfatase"/>
    <property type="match status" value="1"/>
</dbReference>
<evidence type="ECO:0000259" key="10">
    <source>
        <dbReference type="Pfam" id="PF00884"/>
    </source>
</evidence>
<dbReference type="PANTHER" id="PTHR47371:SF3">
    <property type="entry name" value="PHOSPHOGLYCEROL TRANSFERASE I"/>
    <property type="match status" value="1"/>
</dbReference>
<dbReference type="PANTHER" id="PTHR47371">
    <property type="entry name" value="LIPOTEICHOIC ACID SYNTHASE"/>
    <property type="match status" value="1"/>
</dbReference>
<feature type="transmembrane region" description="Helical" evidence="9">
    <location>
        <begin position="233"/>
        <end position="254"/>
    </location>
</feature>
<evidence type="ECO:0000256" key="6">
    <source>
        <dbReference type="PIRSR" id="PIRSR005091-1"/>
    </source>
</evidence>
<dbReference type="RefSeq" id="WP_039140556.1">
    <property type="nucleotide sequence ID" value="NZ_JSVC01000015.1"/>
</dbReference>
<feature type="active site" evidence="6">
    <location>
        <position position="385"/>
    </location>
</feature>
<dbReference type="Gene3D" id="3.40.720.10">
    <property type="entry name" value="Alkaline Phosphatase, subunit A"/>
    <property type="match status" value="1"/>
</dbReference>
<feature type="binding site" evidence="8">
    <location>
        <position position="556"/>
    </location>
    <ligand>
        <name>Mn(2+)</name>
        <dbReference type="ChEBI" id="CHEBI:29035"/>
    </ligand>
</feature>
<keyword evidence="5 9" id="KW-0472">Membrane</keyword>
<keyword evidence="4 9" id="KW-1133">Transmembrane helix</keyword>
<dbReference type="InterPro" id="IPR017850">
    <property type="entry name" value="Alkaline_phosphatase_core_sf"/>
</dbReference>
<evidence type="ECO:0000313" key="12">
    <source>
        <dbReference type="Proteomes" id="UP000031408"/>
    </source>
</evidence>
<keyword evidence="3 9" id="KW-0812">Transmembrane</keyword>
<evidence type="ECO:0000256" key="9">
    <source>
        <dbReference type="SAM" id="Phobius"/>
    </source>
</evidence>
<evidence type="ECO:0000256" key="8">
    <source>
        <dbReference type="PIRSR" id="PIRSR005091-3"/>
    </source>
</evidence>
<sequence>MKTTKALIRYFSPALITLLLVTSMSTITRLLLFFRSAAVVDLSFGQVTGAFLIGFFYDLLVAGFFTLPVVLHLWWLNEKSYSDRWKWVMPVAYLVVIFILVFTSLVPKEFNKDLRLVVIGYFCCRLLIFLLLSAAGDSFRQAWRKYVLVIDVFLLCFIITFNALGEWFFWDEFSTRYNFIAVDYLVYTNEVIGNIRQSYPVGWLIAALLALSLLVTFLLRNQLFNAVRETLSFRYRSAVALTFIVVIGAGYGMADPEWRKFSKNEYANELAGNGIYEFGNAFWNNELDYFRFYRTMPDKEAFSLLRKELGTSSSKFISNDVFDIEREVNYGRPEKKMNVVLISVESLSAGYLNAFGGKYNITPKLDSLARQSMFFTNLYASGTRTVRGLEALSLSIPPTPGQSIVKRPGNEHLFSLGSVFKSKGYITQYIYGGDSYFDNMDYFFSNNSYDVIDRDKIPANKIHYANIWGVADEDLFTHTLSVLDSNYQAGKPFFSHIMTVSNHRPFTYPDGRIDIPSASQSREGGVKYTDYCIGKFLSDAERKPWFRNTIFVIVADHCAGSAGSVELPVTGYHIPMLIYSPGNIQPREISTVSAQIDIAPTILGMLNFRYKSKFFGRDIFDISPGSERAFISTYQGLGFIRSDRVVIQSPMKKIQAYVPDFVTGKSTPVAVNDTLVKQAIAWYQCASWLIRNKKYNSPSVQ</sequence>
<dbReference type="OrthoDB" id="9777768at2"/>
<reference evidence="11 12" key="1">
    <citation type="submission" date="2014-11" db="EMBL/GenBank/DDBJ databases">
        <title>Genome sequence of Flavihumibacter solisilvae 3-3.</title>
        <authorList>
            <person name="Zhou G."/>
            <person name="Li M."/>
            <person name="Wang G."/>
        </authorList>
    </citation>
    <scope>NUCLEOTIDE SEQUENCE [LARGE SCALE GENOMIC DNA]</scope>
    <source>
        <strain evidence="11 12">3-3</strain>
    </source>
</reference>
<dbReference type="GO" id="GO:0046872">
    <property type="term" value="F:metal ion binding"/>
    <property type="evidence" value="ECO:0007669"/>
    <property type="project" value="UniProtKB-KW"/>
</dbReference>
<dbReference type="STRING" id="1349421.OI18_13495"/>
<keyword evidence="12" id="KW-1185">Reference proteome</keyword>
<dbReference type="InterPro" id="IPR050448">
    <property type="entry name" value="OpgB/LTA_synthase_biosynth"/>
</dbReference>
<feature type="binding site" evidence="8">
    <location>
        <position position="385"/>
    </location>
    <ligand>
        <name>Mn(2+)</name>
        <dbReference type="ChEBI" id="CHEBI:29035"/>
    </ligand>
</feature>
<comment type="caution">
    <text evidence="11">The sequence shown here is derived from an EMBL/GenBank/DDBJ whole genome shotgun (WGS) entry which is preliminary data.</text>
</comment>
<dbReference type="Proteomes" id="UP000031408">
    <property type="component" value="Unassembled WGS sequence"/>
</dbReference>
<keyword evidence="2" id="KW-1003">Cell membrane</keyword>
<evidence type="ECO:0000256" key="7">
    <source>
        <dbReference type="PIRSR" id="PIRSR005091-2"/>
    </source>
</evidence>
<name>A0A0C1LFC3_9BACT</name>
<dbReference type="EMBL" id="JSVC01000015">
    <property type="protein sequence ID" value="KIC94028.1"/>
    <property type="molecule type" value="Genomic_DNA"/>
</dbReference>
<feature type="binding site" evidence="8">
    <location>
        <position position="557"/>
    </location>
    <ligand>
        <name>Mn(2+)</name>
        <dbReference type="ChEBI" id="CHEBI:29035"/>
    </ligand>
</feature>
<comment type="subcellular location">
    <subcellularLocation>
        <location evidence="1">Cell membrane</location>
        <topology evidence="1">Multi-pass membrane protein</topology>
    </subcellularLocation>
</comment>
<organism evidence="11 12">
    <name type="scientific">Flavihumibacter solisilvae</name>
    <dbReference type="NCBI Taxonomy" id="1349421"/>
    <lineage>
        <taxon>Bacteria</taxon>
        <taxon>Pseudomonadati</taxon>
        <taxon>Bacteroidota</taxon>
        <taxon>Chitinophagia</taxon>
        <taxon>Chitinophagales</taxon>
        <taxon>Chitinophagaceae</taxon>
        <taxon>Flavihumibacter</taxon>
    </lineage>
</organism>
<evidence type="ECO:0000256" key="5">
    <source>
        <dbReference type="ARBA" id="ARBA00023136"/>
    </source>
</evidence>
<evidence type="ECO:0000256" key="1">
    <source>
        <dbReference type="ARBA" id="ARBA00004651"/>
    </source>
</evidence>
<accession>A0A0C1LFC3</accession>
<feature type="domain" description="Sulfatase N-terminal" evidence="10">
    <location>
        <begin position="338"/>
        <end position="607"/>
    </location>
</feature>
<feature type="binding site" evidence="7">
    <location>
        <position position="503"/>
    </location>
    <ligand>
        <name>substrate</name>
    </ligand>
</feature>
<protein>
    <submittedName>
        <fullName evidence="11">Sulfatase</fullName>
    </submittedName>
</protein>
<dbReference type="InterPro" id="IPR000917">
    <property type="entry name" value="Sulfatase_N"/>
</dbReference>
<keyword evidence="7" id="KW-0479">Metal-binding</keyword>
<feature type="transmembrane region" description="Helical" evidence="9">
    <location>
        <begin position="201"/>
        <end position="221"/>
    </location>
</feature>
<dbReference type="PIRSF" id="PIRSF005091">
    <property type="entry name" value="Mmb_sulf_HI1246"/>
    <property type="match status" value="1"/>
</dbReference>
<dbReference type="Gene3D" id="3.30.1120.80">
    <property type="match status" value="1"/>
</dbReference>
<evidence type="ECO:0000256" key="2">
    <source>
        <dbReference type="ARBA" id="ARBA00022475"/>
    </source>
</evidence>
<dbReference type="InterPro" id="IPR012160">
    <property type="entry name" value="LtaS-like"/>
</dbReference>
<dbReference type="AlphaFoldDB" id="A0A0C1LFC3"/>
<proteinExistence type="predicted"/>